<comment type="caution">
    <text evidence="2">The sequence shown here is derived from an EMBL/GenBank/DDBJ whole genome shotgun (WGS) entry which is preliminary data.</text>
</comment>
<gene>
    <name evidence="2" type="ORF">QXL92_31870</name>
</gene>
<dbReference type="InterPro" id="IPR038461">
    <property type="entry name" value="Schlafen_AlbA_2_dom_sf"/>
</dbReference>
<dbReference type="Pfam" id="PF04326">
    <property type="entry name" value="SLFN_AlbA_2"/>
    <property type="match status" value="1"/>
</dbReference>
<dbReference type="EMBL" id="JAUFSA010000004">
    <property type="protein sequence ID" value="MDP7739333.1"/>
    <property type="molecule type" value="Genomic_DNA"/>
</dbReference>
<dbReference type="InterPro" id="IPR007421">
    <property type="entry name" value="Schlafen_AlbA_2_dom"/>
</dbReference>
<evidence type="ECO:0000313" key="3">
    <source>
        <dbReference type="Proteomes" id="UP001229081"/>
    </source>
</evidence>
<evidence type="ECO:0000313" key="2">
    <source>
        <dbReference type="EMBL" id="MDP7739333.1"/>
    </source>
</evidence>
<evidence type="ECO:0000259" key="1">
    <source>
        <dbReference type="Pfam" id="PF04326"/>
    </source>
</evidence>
<reference evidence="2" key="1">
    <citation type="submission" date="2023-06" db="EMBL/GenBank/DDBJ databases">
        <title>Identification of two novel mycobacterium reveal diversities and complexities of Mycobacterium gordonae clade.</title>
        <authorList>
            <person name="Matsumoto Y."/>
            <person name="Nakamura S."/>
            <person name="Motooka D."/>
            <person name="Fukushima K."/>
        </authorList>
    </citation>
    <scope>NUCLEOTIDE SEQUENCE</scope>
    <source>
        <strain evidence="2">TY812</strain>
    </source>
</reference>
<feature type="domain" description="Schlafen AlbA-2" evidence="1">
    <location>
        <begin position="21"/>
        <end position="162"/>
    </location>
</feature>
<dbReference type="RefSeq" id="WP_166460405.1">
    <property type="nucleotide sequence ID" value="NZ_JAUFSA010000004.1"/>
</dbReference>
<sequence length="506" mass="54982">MIVPDGRTDLEKLKELLGNPEQTHLDLKASVDLTNAADKLKFVKDAVTMASRPEGGYILMGVDDAGAPCLPVGTITDRARFDGSRVGALIRSYVEAAVHVVVEIHELANHEIVVIYVRNPDGLPVPFNKDGQHPGPAAGDKDVTVFRKGEIFVREGAENVPIRYAHWADLLSFYTRGIRDQSTEAALSMLREVVTGRDSAAGNAGVPLLADMDETTFAATAVRLLEAGNDVRLRQFLRTVSRSTGAAVDLAAFADAVDRWAIFCAQTLHFERPDLTDEAIGKLVESYQGLGIGADDDRRRLMIVERIYVVGSLAVRLGAWDTVRSLALRPVPGNAFEPGYIYSSWIRAAQVYASRAGLTADPRGDYLLSAARELMVEHPAMRPDLNDAAVPPGEAAPLDPALNSLCEFDLAYCIVVAALGTDRSSGYPSSAAFDEDRAKPVAQKIVADPEMRHRLLPEVDDPAVADALFRTYDLAIRQSASSYGTRWWAMPPSVDAFVGRHRPPPV</sequence>
<dbReference type="AlphaFoldDB" id="A0AAJ1S8N8"/>
<dbReference type="Gene3D" id="3.30.950.30">
    <property type="entry name" value="Schlafen, AAA domain"/>
    <property type="match status" value="1"/>
</dbReference>
<dbReference type="Proteomes" id="UP001229081">
    <property type="component" value="Unassembled WGS sequence"/>
</dbReference>
<accession>A0AAJ1S8N8</accession>
<name>A0AAJ1S8N8_9MYCO</name>
<proteinExistence type="predicted"/>
<organism evidence="2 3">
    <name type="scientific">Mycobacterium paragordonae</name>
    <dbReference type="NCBI Taxonomy" id="1389713"/>
    <lineage>
        <taxon>Bacteria</taxon>
        <taxon>Bacillati</taxon>
        <taxon>Actinomycetota</taxon>
        <taxon>Actinomycetes</taxon>
        <taxon>Mycobacteriales</taxon>
        <taxon>Mycobacteriaceae</taxon>
        <taxon>Mycobacterium</taxon>
    </lineage>
</organism>
<protein>
    <submittedName>
        <fullName evidence="2">DNA binding domain-containing protein</fullName>
    </submittedName>
</protein>